<feature type="compositionally biased region" description="Gly residues" evidence="6">
    <location>
        <begin position="402"/>
        <end position="421"/>
    </location>
</feature>
<evidence type="ECO:0000256" key="1">
    <source>
        <dbReference type="ARBA" id="ARBA00022741"/>
    </source>
</evidence>
<dbReference type="GO" id="GO:0005524">
    <property type="term" value="F:ATP binding"/>
    <property type="evidence" value="ECO:0007669"/>
    <property type="project" value="UniProtKB-KW"/>
</dbReference>
<dbReference type="Gene3D" id="3.40.50.300">
    <property type="entry name" value="P-loop containing nucleotide triphosphate hydrolases"/>
    <property type="match status" value="1"/>
</dbReference>
<proteinExistence type="predicted"/>
<gene>
    <name evidence="8" type="ORF">GPECTOR_42g820</name>
</gene>
<feature type="region of interest" description="Disordered" evidence="6">
    <location>
        <begin position="291"/>
        <end position="326"/>
    </location>
</feature>
<evidence type="ECO:0000256" key="4">
    <source>
        <dbReference type="ARBA" id="ARBA00022840"/>
    </source>
</evidence>
<dbReference type="GO" id="GO:0003676">
    <property type="term" value="F:nucleic acid binding"/>
    <property type="evidence" value="ECO:0007669"/>
    <property type="project" value="InterPro"/>
</dbReference>
<dbReference type="GO" id="GO:0016787">
    <property type="term" value="F:hydrolase activity"/>
    <property type="evidence" value="ECO:0007669"/>
    <property type="project" value="UniProtKB-KW"/>
</dbReference>
<dbReference type="Gene3D" id="1.10.3380.30">
    <property type="match status" value="1"/>
</dbReference>
<organism evidence="8 9">
    <name type="scientific">Gonium pectorale</name>
    <name type="common">Green alga</name>
    <dbReference type="NCBI Taxonomy" id="33097"/>
    <lineage>
        <taxon>Eukaryota</taxon>
        <taxon>Viridiplantae</taxon>
        <taxon>Chlorophyta</taxon>
        <taxon>core chlorophytes</taxon>
        <taxon>Chlorophyceae</taxon>
        <taxon>CS clade</taxon>
        <taxon>Chlamydomonadales</taxon>
        <taxon>Volvocaceae</taxon>
        <taxon>Gonium</taxon>
    </lineage>
</organism>
<keyword evidence="9" id="KW-1185">Reference proteome</keyword>
<dbReference type="Pfam" id="PF21408">
    <property type="entry name" value="MTR4-like_stalk"/>
    <property type="match status" value="1"/>
</dbReference>
<evidence type="ECO:0000256" key="6">
    <source>
        <dbReference type="SAM" id="MobiDB-lite"/>
    </source>
</evidence>
<keyword evidence="1" id="KW-0547">Nucleotide-binding</keyword>
<dbReference type="SUPFAM" id="SSF52540">
    <property type="entry name" value="P-loop containing nucleoside triphosphate hydrolases"/>
    <property type="match status" value="1"/>
</dbReference>
<dbReference type="InterPro" id="IPR011545">
    <property type="entry name" value="DEAD/DEAH_box_helicase_dom"/>
</dbReference>
<sequence>MPYACSSLPKLPPPGPAAASQVGLLTGDVQVRPTAPCLIMTTEILRSMLYKGADIIRDVEVVVFDEVHYVNDVDRGVVWEEVIIMLPPHITLVLLSATVPNVMDFADWVGRTKRKVIHVTGRAGRRGLDAVGHVLLACWDDREVHGESELRAMLTGRGVKLESQFRLTYGMILNLLRVEDLKVEDMLKRSFAEFHAQRSAPAGAAELAALESQLAAAAAAPWPATSLGCSRAEVEEYADVCEEVERLSERLQDALAANKSFQQSLVPGRIVLYNNPVNGLTEPAVVLGDAPAAPPPATSLTAPAATPSTGPGASSTPSGTASTASAADPRRLYLLVLHRPGSVDEQHEAAAAAERRAREGTATGTGGGGGGGGGGFGGMMSLQSRKQQELDDMFSGMVQLGGKGGKGGGGGGGGGGGAGGGGPPPPLPVPHYGCEAGLHYALVADGSRLGGGLFSAK</sequence>
<dbReference type="Proteomes" id="UP000075714">
    <property type="component" value="Unassembled WGS sequence"/>
</dbReference>
<feature type="region of interest" description="Disordered" evidence="6">
    <location>
        <begin position="402"/>
        <end position="426"/>
    </location>
</feature>
<dbReference type="InterPro" id="IPR014001">
    <property type="entry name" value="Helicase_ATP-bd"/>
</dbReference>
<dbReference type="EMBL" id="LSYV01000043">
    <property type="protein sequence ID" value="KXZ46609.1"/>
    <property type="molecule type" value="Genomic_DNA"/>
</dbReference>
<keyword evidence="5" id="KW-0175">Coiled coil</keyword>
<protein>
    <recommendedName>
        <fullName evidence="7">Helicase ATP-binding domain-containing protein</fullName>
    </recommendedName>
</protein>
<feature type="compositionally biased region" description="Low complexity" evidence="6">
    <location>
        <begin position="298"/>
        <end position="326"/>
    </location>
</feature>
<name>A0A150G9T7_GONPE</name>
<dbReference type="GO" id="GO:0070478">
    <property type="term" value="P:nuclear-transcribed mRNA catabolic process, 3'-5' exonucleolytic nonsense-mediated decay"/>
    <property type="evidence" value="ECO:0007669"/>
    <property type="project" value="TreeGrafter"/>
</dbReference>
<feature type="compositionally biased region" description="Basic and acidic residues" evidence="6">
    <location>
        <begin position="344"/>
        <end position="359"/>
    </location>
</feature>
<accession>A0A150G9T7</accession>
<dbReference type="STRING" id="33097.A0A150G9T7"/>
<evidence type="ECO:0000259" key="7">
    <source>
        <dbReference type="PROSITE" id="PS51192"/>
    </source>
</evidence>
<dbReference type="PANTHER" id="PTHR12131:SF24">
    <property type="entry name" value="DEXH-BOX ATP-DEPENDENT RNA HELICASE DEXH11"/>
    <property type="match status" value="1"/>
</dbReference>
<keyword evidence="2" id="KW-0378">Hydrolase</keyword>
<dbReference type="OrthoDB" id="64767at2759"/>
<dbReference type="InterPro" id="IPR048392">
    <property type="entry name" value="MTR4-like_stalk"/>
</dbReference>
<evidence type="ECO:0000313" key="9">
    <source>
        <dbReference type="Proteomes" id="UP000075714"/>
    </source>
</evidence>
<feature type="compositionally biased region" description="Gly residues" evidence="6">
    <location>
        <begin position="363"/>
        <end position="378"/>
    </location>
</feature>
<evidence type="ECO:0000256" key="5">
    <source>
        <dbReference type="SAM" id="Coils"/>
    </source>
</evidence>
<evidence type="ECO:0000313" key="8">
    <source>
        <dbReference type="EMBL" id="KXZ46609.1"/>
    </source>
</evidence>
<dbReference type="Pfam" id="PF00270">
    <property type="entry name" value="DEAD"/>
    <property type="match status" value="1"/>
</dbReference>
<evidence type="ECO:0000256" key="3">
    <source>
        <dbReference type="ARBA" id="ARBA00022806"/>
    </source>
</evidence>
<dbReference type="AlphaFoldDB" id="A0A150G9T7"/>
<keyword evidence="4" id="KW-0067">ATP-binding</keyword>
<dbReference type="GO" id="GO:0004386">
    <property type="term" value="F:helicase activity"/>
    <property type="evidence" value="ECO:0007669"/>
    <property type="project" value="UniProtKB-KW"/>
</dbReference>
<feature type="coiled-coil region" evidence="5">
    <location>
        <begin position="234"/>
        <end position="264"/>
    </location>
</feature>
<dbReference type="PANTHER" id="PTHR12131">
    <property type="entry name" value="ATP-DEPENDENT RNA AND DNA HELICASE"/>
    <property type="match status" value="1"/>
</dbReference>
<evidence type="ECO:0000256" key="2">
    <source>
        <dbReference type="ARBA" id="ARBA00022801"/>
    </source>
</evidence>
<feature type="domain" description="Helicase ATP-binding" evidence="7">
    <location>
        <begin position="1"/>
        <end position="117"/>
    </location>
</feature>
<dbReference type="InterPro" id="IPR050699">
    <property type="entry name" value="RNA-DNA_Helicase"/>
</dbReference>
<dbReference type="InterPro" id="IPR027417">
    <property type="entry name" value="P-loop_NTPase"/>
</dbReference>
<comment type="caution">
    <text evidence="8">The sequence shown here is derived from an EMBL/GenBank/DDBJ whole genome shotgun (WGS) entry which is preliminary data.</text>
</comment>
<reference evidence="9" key="1">
    <citation type="journal article" date="2016" name="Nat. Commun.">
        <title>The Gonium pectorale genome demonstrates co-option of cell cycle regulation during the evolution of multicellularity.</title>
        <authorList>
            <person name="Hanschen E.R."/>
            <person name="Marriage T.N."/>
            <person name="Ferris P.J."/>
            <person name="Hamaji T."/>
            <person name="Toyoda A."/>
            <person name="Fujiyama A."/>
            <person name="Neme R."/>
            <person name="Noguchi H."/>
            <person name="Minakuchi Y."/>
            <person name="Suzuki M."/>
            <person name="Kawai-Toyooka H."/>
            <person name="Smith D.R."/>
            <person name="Sparks H."/>
            <person name="Anderson J."/>
            <person name="Bakaric R."/>
            <person name="Luria V."/>
            <person name="Karger A."/>
            <person name="Kirschner M.W."/>
            <person name="Durand P.M."/>
            <person name="Michod R.E."/>
            <person name="Nozaki H."/>
            <person name="Olson B.J."/>
        </authorList>
    </citation>
    <scope>NUCLEOTIDE SEQUENCE [LARGE SCALE GENOMIC DNA]</scope>
    <source>
        <strain evidence="9">NIES-2863</strain>
    </source>
</reference>
<dbReference type="PROSITE" id="PS51192">
    <property type="entry name" value="HELICASE_ATP_BIND_1"/>
    <property type="match status" value="1"/>
</dbReference>
<dbReference type="GO" id="GO:0055087">
    <property type="term" value="C:Ski complex"/>
    <property type="evidence" value="ECO:0007669"/>
    <property type="project" value="TreeGrafter"/>
</dbReference>
<feature type="region of interest" description="Disordered" evidence="6">
    <location>
        <begin position="344"/>
        <end position="380"/>
    </location>
</feature>
<keyword evidence="3" id="KW-0347">Helicase</keyword>